<evidence type="ECO:0000313" key="12">
    <source>
        <dbReference type="Proteomes" id="UP000291591"/>
    </source>
</evidence>
<dbReference type="Pfam" id="PF00072">
    <property type="entry name" value="Response_reg"/>
    <property type="match status" value="1"/>
</dbReference>
<dbReference type="InterPro" id="IPR003594">
    <property type="entry name" value="HATPase_dom"/>
</dbReference>
<dbReference type="PANTHER" id="PTHR43547:SF2">
    <property type="entry name" value="HYBRID SIGNAL TRANSDUCTION HISTIDINE KINASE C"/>
    <property type="match status" value="1"/>
</dbReference>
<dbReference type="PANTHER" id="PTHR43547">
    <property type="entry name" value="TWO-COMPONENT HISTIDINE KINASE"/>
    <property type="match status" value="1"/>
</dbReference>
<dbReference type="RefSeq" id="WP_130289512.1">
    <property type="nucleotide sequence ID" value="NZ_SHKL01000001.1"/>
</dbReference>
<dbReference type="Gene3D" id="3.30.450.20">
    <property type="entry name" value="PAS domain"/>
    <property type="match status" value="1"/>
</dbReference>
<evidence type="ECO:0000256" key="4">
    <source>
        <dbReference type="ARBA" id="ARBA00022553"/>
    </source>
</evidence>
<keyword evidence="6" id="KW-0902">Two-component regulatory system</keyword>
<dbReference type="InterPro" id="IPR005467">
    <property type="entry name" value="His_kinase_dom"/>
</dbReference>
<dbReference type="InterPro" id="IPR004358">
    <property type="entry name" value="Sig_transdc_His_kin-like_C"/>
</dbReference>
<evidence type="ECO:0000256" key="7">
    <source>
        <dbReference type="PROSITE-ProRule" id="PRU00169"/>
    </source>
</evidence>
<dbReference type="InterPro" id="IPR036457">
    <property type="entry name" value="PPM-type-like_dom_sf"/>
</dbReference>
<dbReference type="Gene3D" id="3.30.565.10">
    <property type="entry name" value="Histidine kinase-like ATPase, C-terminal domain"/>
    <property type="match status" value="1"/>
</dbReference>
<dbReference type="SUPFAM" id="SSF55874">
    <property type="entry name" value="ATPase domain of HSP90 chaperone/DNA topoisomerase II/histidine kinase"/>
    <property type="match status" value="1"/>
</dbReference>
<dbReference type="InterPro" id="IPR011006">
    <property type="entry name" value="CheY-like_superfamily"/>
</dbReference>
<dbReference type="SMART" id="SM00387">
    <property type="entry name" value="HATPase_c"/>
    <property type="match status" value="1"/>
</dbReference>
<dbReference type="CDD" id="cd00082">
    <property type="entry name" value="HisKA"/>
    <property type="match status" value="1"/>
</dbReference>
<dbReference type="SUPFAM" id="SSF47384">
    <property type="entry name" value="Homodimeric domain of signal transducing histidine kinase"/>
    <property type="match status" value="1"/>
</dbReference>
<dbReference type="InterPro" id="IPR035965">
    <property type="entry name" value="PAS-like_dom_sf"/>
</dbReference>
<keyword evidence="5 11" id="KW-0418">Kinase</keyword>
<evidence type="ECO:0000259" key="10">
    <source>
        <dbReference type="PROSITE" id="PS50110"/>
    </source>
</evidence>
<evidence type="ECO:0000256" key="1">
    <source>
        <dbReference type="ARBA" id="ARBA00000085"/>
    </source>
</evidence>
<comment type="catalytic activity">
    <reaction evidence="1">
        <text>ATP + protein L-histidine = ADP + protein N-phospho-L-histidine.</text>
        <dbReference type="EC" id="2.7.13.3"/>
    </reaction>
</comment>
<feature type="domain" description="Response regulatory" evidence="10">
    <location>
        <begin position="595"/>
        <end position="710"/>
    </location>
</feature>
<dbReference type="EC" id="2.7.13.3" evidence="3"/>
<keyword evidence="4 7" id="KW-0597">Phosphoprotein</keyword>
<dbReference type="AlphaFoldDB" id="A0A4V2FQJ5"/>
<evidence type="ECO:0000256" key="3">
    <source>
        <dbReference type="ARBA" id="ARBA00012438"/>
    </source>
</evidence>
<dbReference type="Pfam" id="PF07228">
    <property type="entry name" value="SpoIIE"/>
    <property type="match status" value="1"/>
</dbReference>
<dbReference type="Gene3D" id="3.40.50.2300">
    <property type="match status" value="1"/>
</dbReference>
<evidence type="ECO:0000256" key="5">
    <source>
        <dbReference type="ARBA" id="ARBA00022777"/>
    </source>
</evidence>
<dbReference type="SUPFAM" id="SSF55785">
    <property type="entry name" value="PYP-like sensor domain (PAS domain)"/>
    <property type="match status" value="1"/>
</dbReference>
<dbReference type="Gene3D" id="1.10.287.130">
    <property type="match status" value="1"/>
</dbReference>
<dbReference type="SMART" id="SM00388">
    <property type="entry name" value="HisKA"/>
    <property type="match status" value="1"/>
</dbReference>
<dbReference type="InterPro" id="IPR001789">
    <property type="entry name" value="Sig_transdc_resp-reg_receiver"/>
</dbReference>
<dbReference type="SUPFAM" id="SSF55781">
    <property type="entry name" value="GAF domain-like"/>
    <property type="match status" value="1"/>
</dbReference>
<name>A0A4V2FQJ5_PSEST</name>
<dbReference type="InterPro" id="IPR013656">
    <property type="entry name" value="PAS_4"/>
</dbReference>
<dbReference type="InterPro" id="IPR036890">
    <property type="entry name" value="HATPase_C_sf"/>
</dbReference>
<dbReference type="SUPFAM" id="SSF81606">
    <property type="entry name" value="PP2C-like"/>
    <property type="match status" value="1"/>
</dbReference>
<dbReference type="EMBL" id="SHKL01000001">
    <property type="protein sequence ID" value="RZT84970.1"/>
    <property type="molecule type" value="Genomic_DNA"/>
</dbReference>
<protein>
    <recommendedName>
        <fullName evidence="3">histidine kinase</fullName>
        <ecNumber evidence="3">2.7.13.3</ecNumber>
    </recommendedName>
</protein>
<evidence type="ECO:0000259" key="9">
    <source>
        <dbReference type="PROSITE" id="PS50109"/>
    </source>
</evidence>
<dbReference type="GO" id="GO:0005886">
    <property type="term" value="C:plasma membrane"/>
    <property type="evidence" value="ECO:0007669"/>
    <property type="project" value="UniProtKB-SubCell"/>
</dbReference>
<dbReference type="OrthoDB" id="163538at2"/>
<feature type="region of interest" description="Disordered" evidence="8">
    <location>
        <begin position="563"/>
        <end position="590"/>
    </location>
</feature>
<dbReference type="PROSITE" id="PS50110">
    <property type="entry name" value="RESPONSE_REGULATORY"/>
    <property type="match status" value="1"/>
</dbReference>
<dbReference type="InterPro" id="IPR003661">
    <property type="entry name" value="HisK_dim/P_dom"/>
</dbReference>
<dbReference type="SUPFAM" id="SSF52172">
    <property type="entry name" value="CheY-like"/>
    <property type="match status" value="1"/>
</dbReference>
<dbReference type="SMART" id="SM00448">
    <property type="entry name" value="REC"/>
    <property type="match status" value="1"/>
</dbReference>
<sequence length="1099" mass="115319">MTARAATLPPDLRVRLPGSEMDALMAACDWASGPLGPPEQWPADLRATAGLCLNSRFGMLLVWGPELTMIYNDAYAQMLGDKHPAALGRPLSEVWSDVWPVIADMVDAVVERGEVVYHENLQLMMQRNGFEEEAYFTFCYHPVLRADGSVGGVVDTATETTAQVLSARRLAALQDLARIPAARIGGARPVCDSVADVLALFRADLPFGAIYLRDEAGGATLAASFGDEREALPSHLAADIDTPAGPDAVVLPLGASGPDPIGTVVLGVSPHLLLDDAYRSFLDLVAGQVASAISDAEAYEAQRRRMQQMADLERARTDFFTGVSHELRTPLALIAGPAADSLADTGEPLTPTHRQRLELVHRNTGRLSRLVDTLLDFARIEDGGLTPDLAVVDPGELTRDVAGSFAPAVHRAGLGLVVDSPDVGAVRLDPDMWEKIVLNLLSNAVKFTVAGGVTVRLTRTDGVLELRVDDSGIGIPADELPHLFRRFHRVRGTGGRSAEGSGIGLALVSELAALHGGAADVTSEPGEGSTFTVRVPVDAVVAPARTARPRSVGRFLDEALQWTPLSDEDPGRDPATPSAERDGGAHRVTGTERPTVLVADDNHDMRLYLAGLLAPHYEVVAVPDGVAALEHVRAEVPDLVLADVVMPRLDGLDLLSALRADPATATVPVILLSARAGDDAAVEGLDAGADDYLAKPFSATELLARVRTNLALARARAGESERLRSLAEATVEAYDAPTAEAAVALVADTSRRLSGARRVVVELRDEAGAAVESVSDEHRGSAGRGSECAPRTFPVVSGSGVVIGELRAAAPEGRCFTAADDAVLSQMVETLASVVERDRLLREQTTVALTLQRSILGPIRLPDGFSARYEPAAGTLEVGGDWYDVVGLPGGRLGVVVGDVVGRGLGAAAVMGQLRSAGRALLLEGRGPGEVLTTLDAFASLTDGAKCSTVFCAVVDPSSGTVRYSSAGHLPAIVVAADGTHGFLDDALAVPLAVIEGVHRPEAVTSLEAGATLLLYTDGLVERRGEDVDAGIDRAVATVVAHRHRPVAGVVDALGEALIADGHDDDVAVLAYRHVLPGTCEPEPCREVPETSVFGGAPR</sequence>
<evidence type="ECO:0000313" key="11">
    <source>
        <dbReference type="EMBL" id="RZT84970.1"/>
    </source>
</evidence>
<keyword evidence="5 11" id="KW-0808">Transferase</keyword>
<dbReference type="PROSITE" id="PS50109">
    <property type="entry name" value="HIS_KIN"/>
    <property type="match status" value="1"/>
</dbReference>
<keyword evidence="12" id="KW-1185">Reference proteome</keyword>
<reference evidence="11 12" key="1">
    <citation type="submission" date="2019-02" db="EMBL/GenBank/DDBJ databases">
        <title>Sequencing the genomes of 1000 actinobacteria strains.</title>
        <authorList>
            <person name="Klenk H.-P."/>
        </authorList>
    </citation>
    <scope>NUCLEOTIDE SEQUENCE [LARGE SCALE GENOMIC DNA]</scope>
    <source>
        <strain evidence="11 12">DSM 45779</strain>
    </source>
</reference>
<feature type="modified residue" description="4-aspartylphosphate" evidence="7">
    <location>
        <position position="643"/>
    </location>
</feature>
<dbReference type="InterPro" id="IPR001932">
    <property type="entry name" value="PPM-type_phosphatase-like_dom"/>
</dbReference>
<dbReference type="SMART" id="SM00331">
    <property type="entry name" value="PP2C_SIG"/>
    <property type="match status" value="1"/>
</dbReference>
<dbReference type="Gene3D" id="3.60.40.10">
    <property type="entry name" value="PPM-type phosphatase domain"/>
    <property type="match status" value="1"/>
</dbReference>
<dbReference type="InterPro" id="IPR036097">
    <property type="entry name" value="HisK_dim/P_sf"/>
</dbReference>
<feature type="domain" description="Histidine kinase" evidence="9">
    <location>
        <begin position="322"/>
        <end position="539"/>
    </location>
</feature>
<dbReference type="GO" id="GO:0000155">
    <property type="term" value="F:phosphorelay sensor kinase activity"/>
    <property type="evidence" value="ECO:0007669"/>
    <property type="project" value="InterPro"/>
</dbReference>
<dbReference type="Pfam" id="PF00512">
    <property type="entry name" value="HisKA"/>
    <property type="match status" value="1"/>
</dbReference>
<evidence type="ECO:0000256" key="2">
    <source>
        <dbReference type="ARBA" id="ARBA00004236"/>
    </source>
</evidence>
<dbReference type="CDD" id="cd16922">
    <property type="entry name" value="HATPase_EvgS-ArcB-TorS-like"/>
    <property type="match status" value="1"/>
</dbReference>
<dbReference type="PRINTS" id="PR00344">
    <property type="entry name" value="BCTRLSENSOR"/>
</dbReference>
<gene>
    <name evidence="11" type="ORF">EV383_1831</name>
</gene>
<dbReference type="Pfam" id="PF02518">
    <property type="entry name" value="HATPase_c"/>
    <property type="match status" value="1"/>
</dbReference>
<proteinExistence type="predicted"/>
<evidence type="ECO:0000256" key="8">
    <source>
        <dbReference type="SAM" id="MobiDB-lite"/>
    </source>
</evidence>
<organism evidence="11 12">
    <name type="scientific">Pseudonocardia sediminis</name>
    <dbReference type="NCBI Taxonomy" id="1397368"/>
    <lineage>
        <taxon>Bacteria</taxon>
        <taxon>Bacillati</taxon>
        <taxon>Actinomycetota</taxon>
        <taxon>Actinomycetes</taxon>
        <taxon>Pseudonocardiales</taxon>
        <taxon>Pseudonocardiaceae</taxon>
        <taxon>Pseudonocardia</taxon>
    </lineage>
</organism>
<dbReference type="Pfam" id="PF08448">
    <property type="entry name" value="PAS_4"/>
    <property type="match status" value="1"/>
</dbReference>
<evidence type="ECO:0000256" key="6">
    <source>
        <dbReference type="ARBA" id="ARBA00023012"/>
    </source>
</evidence>
<dbReference type="Proteomes" id="UP000291591">
    <property type="component" value="Unassembled WGS sequence"/>
</dbReference>
<comment type="subcellular location">
    <subcellularLocation>
        <location evidence="2">Cell membrane</location>
    </subcellularLocation>
</comment>
<comment type="caution">
    <text evidence="11">The sequence shown here is derived from an EMBL/GenBank/DDBJ whole genome shotgun (WGS) entry which is preliminary data.</text>
</comment>
<accession>A0A4V2FQJ5</accession>